<dbReference type="PANTHER" id="PTHR13803">
    <property type="entry name" value="SEC24-RELATED PROTEIN"/>
    <property type="match status" value="1"/>
</dbReference>
<dbReference type="GO" id="GO:0090110">
    <property type="term" value="P:COPII-coated vesicle cargo loading"/>
    <property type="evidence" value="ECO:0007669"/>
    <property type="project" value="TreeGrafter"/>
</dbReference>
<dbReference type="GO" id="GO:0070971">
    <property type="term" value="C:endoplasmic reticulum exit site"/>
    <property type="evidence" value="ECO:0007669"/>
    <property type="project" value="TreeGrafter"/>
</dbReference>
<dbReference type="Pfam" id="PF04810">
    <property type="entry name" value="zf-Sec23_Sec24"/>
    <property type="match status" value="1"/>
</dbReference>
<evidence type="ECO:0000259" key="15">
    <source>
        <dbReference type="Pfam" id="PF04811"/>
    </source>
</evidence>
<dbReference type="Pfam" id="PF04811">
    <property type="entry name" value="Sec23_trunk"/>
    <property type="match status" value="1"/>
</dbReference>
<evidence type="ECO:0000256" key="10">
    <source>
        <dbReference type="ARBA" id="ARBA00023034"/>
    </source>
</evidence>
<dbReference type="EMBL" id="KZ305055">
    <property type="protein sequence ID" value="PIA34247.1"/>
    <property type="molecule type" value="Genomic_DNA"/>
</dbReference>
<name>A0A2G5CTN9_AQUCA</name>
<dbReference type="CDD" id="cd01479">
    <property type="entry name" value="Sec24-like"/>
    <property type="match status" value="1"/>
</dbReference>
<sequence length="1009" mass="111362">MSNIRPMGNEKPEQRGFPGRPSASPFASAPPPGMMPFTSSRPVVGIEASGYGASSQPRFNGPPVPPPHSSYPSSDAGFTPRFPNPQFPSPVQPMPPRGPPFTGQPMVHPPPPSAGHPMSSPPFVPPGSQQAMPPPGSYRPQSHIPPVPMRPPPQTINPFASRGNTPLPASPPSQPGMQRNIYGQADPVTTQVPPPQAPPYFSHQGGYAPHPPIATPGMNSREQMQYPGGPPMGTFQGLVEDFSSLSVGAVPGSIDPGVDAKTLPRPLDGDVEPKAFTEMFPLNCDPRYLRLTTSAIPNSQSLLSRWHLPLGAVVHPLAEAPKGEEVPIVNFGPTGIIRCRRCRTYVNPYVTFADGGRKWRCNICALLNDVPGEYFCHLDVNGRRSDADQRPELTKGSVEFVAPTEYMVRPPMPPLYFFLIDVSVTAVRSGMLEIVARTIKSCLDTLPGNPRTQIGFITFDSTLHFYNMKSSLTQPQMMVVSDLDDIFVPLPDDLLVNLSESRNVVDVFLDSLPTMFQDNVNVESALGPALKVAFMVMSQLGGKLLIFQTTLPSLGVGRLRLRGDDPRVYGTDKEHTLRVPEDPFYKQMAADLTKYQIGVNVYAFSDKYTDIASLGTLAKYTGGQVYYYPGFQGDIHGEKLRYDLARDLTRETAWESVMRIRCGKGVRFTTYHGHFMLRSTDLLALPAVDCDKAFAMQLSLEEQLLTTQIVYFQVALLYTSSSGERRIRVHTAAAPVVTDLAEMYRQADTGAITTLLSRLAIEKTLSHKLDDTRHSVQLRIVKALKEYRNLYATQHRLGGRMIYPESLKCLVLYGLALCKSIPLRGGHADVKLDERCATGFTVMTLSVKRLLKFLYPNLIRIDEYLQKAPIDADDFDKILPKLPLSAESLDARGLYIFDDGLRLVLWFGRNLLPNIATNILGVDLAGFADLSRVHLSEHDNQTSRKLMAVLKKLRESDPSSHQLLHLVRQGDQPREISLILGNLVEDQIGGTNGYVDWMVQINRGIQQNP</sequence>
<evidence type="ECO:0000256" key="12">
    <source>
        <dbReference type="SAM" id="MobiDB-lite"/>
    </source>
</evidence>
<evidence type="ECO:0000256" key="11">
    <source>
        <dbReference type="ARBA" id="ARBA00023136"/>
    </source>
</evidence>
<organism evidence="18 19">
    <name type="scientific">Aquilegia coerulea</name>
    <name type="common">Rocky mountain columbine</name>
    <dbReference type="NCBI Taxonomy" id="218851"/>
    <lineage>
        <taxon>Eukaryota</taxon>
        <taxon>Viridiplantae</taxon>
        <taxon>Streptophyta</taxon>
        <taxon>Embryophyta</taxon>
        <taxon>Tracheophyta</taxon>
        <taxon>Spermatophyta</taxon>
        <taxon>Magnoliopsida</taxon>
        <taxon>Ranunculales</taxon>
        <taxon>Ranunculaceae</taxon>
        <taxon>Thalictroideae</taxon>
        <taxon>Aquilegia</taxon>
    </lineage>
</organism>
<dbReference type="Gene3D" id="3.40.50.410">
    <property type="entry name" value="von Willebrand factor, type A domain"/>
    <property type="match status" value="1"/>
</dbReference>
<keyword evidence="19" id="KW-1185">Reference proteome</keyword>
<feature type="domain" description="Gelsolin-like" evidence="13">
    <location>
        <begin position="880"/>
        <end position="940"/>
    </location>
</feature>
<dbReference type="EMBL" id="KZ305055">
    <property type="protein sequence ID" value="PIA34246.1"/>
    <property type="molecule type" value="Genomic_DNA"/>
</dbReference>
<feature type="domain" description="Sec23/Sec24 helical" evidence="16">
    <location>
        <begin position="748"/>
        <end position="851"/>
    </location>
</feature>
<comment type="subcellular location">
    <subcellularLocation>
        <location evidence="2">Cytoplasm</location>
    </subcellularLocation>
    <subcellularLocation>
        <location evidence="3">Endoplasmic reticulum membrane</location>
    </subcellularLocation>
    <subcellularLocation>
        <location evidence="1">Golgi apparatus membrane</location>
    </subcellularLocation>
</comment>
<dbReference type="OrthoDB" id="49016at2759"/>
<dbReference type="Gene3D" id="2.30.30.380">
    <property type="entry name" value="Zn-finger domain of Sec23/24"/>
    <property type="match status" value="1"/>
</dbReference>
<evidence type="ECO:0000256" key="6">
    <source>
        <dbReference type="ARBA" id="ARBA00022490"/>
    </source>
</evidence>
<keyword evidence="7" id="KW-0256">Endoplasmic reticulum</keyword>
<dbReference type="Pfam" id="PF04815">
    <property type="entry name" value="Sec23_helical"/>
    <property type="match status" value="1"/>
</dbReference>
<feature type="compositionally biased region" description="Pro residues" evidence="12">
    <location>
        <begin position="107"/>
        <end position="125"/>
    </location>
</feature>
<dbReference type="Gene3D" id="2.60.40.1670">
    <property type="entry name" value="beta-sandwich domain of Sec23/24"/>
    <property type="match status" value="1"/>
</dbReference>
<dbReference type="InterPro" id="IPR036180">
    <property type="entry name" value="Gelsolin-like_dom_sf"/>
</dbReference>
<evidence type="ECO:0000259" key="16">
    <source>
        <dbReference type="Pfam" id="PF04815"/>
    </source>
</evidence>
<evidence type="ECO:0000256" key="1">
    <source>
        <dbReference type="ARBA" id="ARBA00004394"/>
    </source>
</evidence>
<dbReference type="FunCoup" id="A0A2G5CTN9">
    <property type="interactions" value="3615"/>
</dbReference>
<dbReference type="InterPro" id="IPR036174">
    <property type="entry name" value="Znf_Sec23_Sec24_sf"/>
</dbReference>
<evidence type="ECO:0000259" key="17">
    <source>
        <dbReference type="Pfam" id="PF08033"/>
    </source>
</evidence>
<protein>
    <submittedName>
        <fullName evidence="18">Uncharacterized protein</fullName>
    </submittedName>
</protein>
<dbReference type="GO" id="GO:0000139">
    <property type="term" value="C:Golgi membrane"/>
    <property type="evidence" value="ECO:0007669"/>
    <property type="project" value="UniProtKB-SubCell"/>
</dbReference>
<reference evidence="18 19" key="1">
    <citation type="submission" date="2017-09" db="EMBL/GenBank/DDBJ databases">
        <title>WGS assembly of Aquilegia coerulea Goldsmith.</title>
        <authorList>
            <person name="Hodges S."/>
            <person name="Kramer E."/>
            <person name="Nordborg M."/>
            <person name="Tomkins J."/>
            <person name="Borevitz J."/>
            <person name="Derieg N."/>
            <person name="Yan J."/>
            <person name="Mihaltcheva S."/>
            <person name="Hayes R.D."/>
            <person name="Rokhsar D."/>
        </authorList>
    </citation>
    <scope>NUCLEOTIDE SEQUENCE [LARGE SCALE GENOMIC DNA]</scope>
    <source>
        <strain evidence="19">cv. Goldsmith</strain>
    </source>
</reference>
<evidence type="ECO:0000256" key="2">
    <source>
        <dbReference type="ARBA" id="ARBA00004496"/>
    </source>
</evidence>
<keyword evidence="9" id="KW-0653">Protein transport</keyword>
<dbReference type="SUPFAM" id="SSF82754">
    <property type="entry name" value="C-terminal, gelsolin-like domain of Sec23/24"/>
    <property type="match status" value="1"/>
</dbReference>
<keyword evidence="5" id="KW-0813">Transport</keyword>
<dbReference type="InterPro" id="IPR050550">
    <property type="entry name" value="SEC23_SEC24_subfamily"/>
</dbReference>
<comment type="similarity">
    <text evidence="4">Belongs to the SEC23/SEC24 family. SEC24 subfamily.</text>
</comment>
<evidence type="ECO:0000259" key="14">
    <source>
        <dbReference type="Pfam" id="PF04810"/>
    </source>
</evidence>
<dbReference type="SUPFAM" id="SSF81995">
    <property type="entry name" value="beta-sandwich domain of Sec23/24"/>
    <property type="match status" value="1"/>
</dbReference>
<dbReference type="SUPFAM" id="SSF81811">
    <property type="entry name" value="Helical domain of Sec23/24"/>
    <property type="match status" value="1"/>
</dbReference>
<dbReference type="InterPro" id="IPR036175">
    <property type="entry name" value="Sec23/24_helical_dom_sf"/>
</dbReference>
<dbReference type="Gene3D" id="3.40.20.10">
    <property type="entry name" value="Severin"/>
    <property type="match status" value="1"/>
</dbReference>
<evidence type="ECO:0000259" key="13">
    <source>
        <dbReference type="Pfam" id="PF00626"/>
    </source>
</evidence>
<accession>A0A2G5CTN9</accession>
<evidence type="ECO:0000256" key="8">
    <source>
        <dbReference type="ARBA" id="ARBA00022892"/>
    </source>
</evidence>
<feature type="compositionally biased region" description="Pro residues" evidence="12">
    <location>
        <begin position="132"/>
        <end position="155"/>
    </location>
</feature>
<evidence type="ECO:0000256" key="5">
    <source>
        <dbReference type="ARBA" id="ARBA00022448"/>
    </source>
</evidence>
<dbReference type="InterPro" id="IPR007123">
    <property type="entry name" value="Gelsolin-like_dom"/>
</dbReference>
<keyword evidence="11" id="KW-0472">Membrane</keyword>
<keyword evidence="8" id="KW-0931">ER-Golgi transport</keyword>
<feature type="compositionally biased region" description="Low complexity" evidence="12">
    <location>
        <begin position="17"/>
        <end position="27"/>
    </location>
</feature>
<dbReference type="SUPFAM" id="SSF82919">
    <property type="entry name" value="Zn-finger domain of Sec23/24"/>
    <property type="match status" value="1"/>
</dbReference>
<feature type="domain" description="Zinc finger Sec23/Sec24-type" evidence="14">
    <location>
        <begin position="336"/>
        <end position="374"/>
    </location>
</feature>
<feature type="compositionally biased region" description="Pro residues" evidence="12">
    <location>
        <begin position="60"/>
        <end position="69"/>
    </location>
</feature>
<dbReference type="GO" id="GO:0006886">
    <property type="term" value="P:intracellular protein transport"/>
    <property type="evidence" value="ECO:0007669"/>
    <property type="project" value="InterPro"/>
</dbReference>
<dbReference type="Gene3D" id="1.20.120.730">
    <property type="entry name" value="Sec23/Sec24 helical domain"/>
    <property type="match status" value="1"/>
</dbReference>
<evidence type="ECO:0000256" key="7">
    <source>
        <dbReference type="ARBA" id="ARBA00022824"/>
    </source>
</evidence>
<feature type="domain" description="Sec23/Sec24 trunk" evidence="15">
    <location>
        <begin position="411"/>
        <end position="647"/>
    </location>
</feature>
<keyword evidence="10" id="KW-0333">Golgi apparatus</keyword>
<evidence type="ECO:0000256" key="4">
    <source>
        <dbReference type="ARBA" id="ARBA00008334"/>
    </source>
</evidence>
<dbReference type="GO" id="GO:0030127">
    <property type="term" value="C:COPII vesicle coat"/>
    <property type="evidence" value="ECO:0007669"/>
    <property type="project" value="InterPro"/>
</dbReference>
<evidence type="ECO:0000256" key="9">
    <source>
        <dbReference type="ARBA" id="ARBA00022927"/>
    </source>
</evidence>
<dbReference type="InterPro" id="IPR036465">
    <property type="entry name" value="vWFA_dom_sf"/>
</dbReference>
<feature type="domain" description="Sec23/Sec24 beta-sandwich" evidence="17">
    <location>
        <begin position="653"/>
        <end position="737"/>
    </location>
</feature>
<evidence type="ECO:0000313" key="18">
    <source>
        <dbReference type="EMBL" id="PIA34247.1"/>
    </source>
</evidence>
<dbReference type="InterPro" id="IPR006900">
    <property type="entry name" value="Sec23/24_helical_dom"/>
</dbReference>
<evidence type="ECO:0000313" key="19">
    <source>
        <dbReference type="Proteomes" id="UP000230069"/>
    </source>
</evidence>
<dbReference type="STRING" id="218851.A0A2G5CTN9"/>
<dbReference type="SUPFAM" id="SSF53300">
    <property type="entry name" value="vWA-like"/>
    <property type="match status" value="1"/>
</dbReference>
<dbReference type="InterPro" id="IPR041742">
    <property type="entry name" value="Sec24-like_trunk_dom"/>
</dbReference>
<dbReference type="GO" id="GO:0005789">
    <property type="term" value="C:endoplasmic reticulum membrane"/>
    <property type="evidence" value="ECO:0007669"/>
    <property type="project" value="UniProtKB-SubCell"/>
</dbReference>
<dbReference type="InterPro" id="IPR006895">
    <property type="entry name" value="Znf_Sec23_Sec24"/>
</dbReference>
<keyword evidence="6" id="KW-0963">Cytoplasm</keyword>
<gene>
    <name evidence="18" type="ORF">AQUCO_03800081v1</name>
</gene>
<dbReference type="FunFam" id="3.40.50.410:FF:000020">
    <property type="entry name" value="protein transport protein Sec24D isoform X1"/>
    <property type="match status" value="1"/>
</dbReference>
<dbReference type="InterPro" id="IPR029006">
    <property type="entry name" value="ADF-H/Gelsolin-like_dom_sf"/>
</dbReference>
<proteinExistence type="inferred from homology"/>
<feature type="region of interest" description="Disordered" evidence="12">
    <location>
        <begin position="1"/>
        <end position="174"/>
    </location>
</feature>
<dbReference type="AlphaFoldDB" id="A0A2G5CTN9"/>
<evidence type="ECO:0000256" key="3">
    <source>
        <dbReference type="ARBA" id="ARBA00004586"/>
    </source>
</evidence>
<dbReference type="GO" id="GO:0000149">
    <property type="term" value="F:SNARE binding"/>
    <property type="evidence" value="ECO:0007669"/>
    <property type="project" value="TreeGrafter"/>
</dbReference>
<dbReference type="Pfam" id="PF08033">
    <property type="entry name" value="Sec23_BS"/>
    <property type="match status" value="1"/>
</dbReference>
<dbReference type="InterPro" id="IPR012990">
    <property type="entry name" value="Beta-sandwich_Sec23_24"/>
</dbReference>
<dbReference type="GO" id="GO:0008270">
    <property type="term" value="F:zinc ion binding"/>
    <property type="evidence" value="ECO:0007669"/>
    <property type="project" value="InterPro"/>
</dbReference>
<dbReference type="InterPro" id="IPR006896">
    <property type="entry name" value="Sec23/24_trunk_dom"/>
</dbReference>
<dbReference type="PANTHER" id="PTHR13803:SF39">
    <property type="entry name" value="SECRETORY 24AB, ISOFORM A"/>
    <property type="match status" value="1"/>
</dbReference>
<dbReference type="Pfam" id="PF00626">
    <property type="entry name" value="Gelsolin"/>
    <property type="match status" value="1"/>
</dbReference>
<feature type="compositionally biased region" description="Pro residues" evidence="12">
    <location>
        <begin position="82"/>
        <end position="99"/>
    </location>
</feature>
<dbReference type="Proteomes" id="UP000230069">
    <property type="component" value="Unassembled WGS sequence"/>
</dbReference>